<dbReference type="EMBL" id="JASBNA010000019">
    <property type="protein sequence ID" value="KAK7685642.1"/>
    <property type="molecule type" value="Genomic_DNA"/>
</dbReference>
<keyword evidence="2" id="KW-1185">Reference proteome</keyword>
<gene>
    <name evidence="1" type="ORF">QCA50_010986</name>
</gene>
<dbReference type="AlphaFoldDB" id="A0AAW0FZU7"/>
<sequence length="145" mass="16491">MCIPPLAPRRRSTYSLIYAEHGYIPSAGILRDIYLSNPSSNDRYPFTLRCLAKAANLTDVWCQRHKQDVHLDSPYPWATFLVLEAPYTNYHRLSTDWSGSTRTLSASKIPTITSTRSTPPSNVDLPAYESPLSIKEAEERLAYRK</sequence>
<protein>
    <submittedName>
        <fullName evidence="1">Uncharacterized protein</fullName>
    </submittedName>
</protein>
<organism evidence="1 2">
    <name type="scientific">Cerrena zonata</name>
    <dbReference type="NCBI Taxonomy" id="2478898"/>
    <lineage>
        <taxon>Eukaryota</taxon>
        <taxon>Fungi</taxon>
        <taxon>Dikarya</taxon>
        <taxon>Basidiomycota</taxon>
        <taxon>Agaricomycotina</taxon>
        <taxon>Agaricomycetes</taxon>
        <taxon>Polyporales</taxon>
        <taxon>Cerrenaceae</taxon>
        <taxon>Cerrena</taxon>
    </lineage>
</organism>
<name>A0AAW0FZU7_9APHY</name>
<proteinExistence type="predicted"/>
<comment type="caution">
    <text evidence="1">The sequence shown here is derived from an EMBL/GenBank/DDBJ whole genome shotgun (WGS) entry which is preliminary data.</text>
</comment>
<reference evidence="1 2" key="1">
    <citation type="submission" date="2022-09" db="EMBL/GenBank/DDBJ databases">
        <authorList>
            <person name="Palmer J.M."/>
        </authorList>
    </citation>
    <scope>NUCLEOTIDE SEQUENCE [LARGE SCALE GENOMIC DNA]</scope>
    <source>
        <strain evidence="1 2">DSM 7382</strain>
    </source>
</reference>
<evidence type="ECO:0000313" key="1">
    <source>
        <dbReference type="EMBL" id="KAK7685642.1"/>
    </source>
</evidence>
<dbReference type="Proteomes" id="UP001385951">
    <property type="component" value="Unassembled WGS sequence"/>
</dbReference>
<evidence type="ECO:0000313" key="2">
    <source>
        <dbReference type="Proteomes" id="UP001385951"/>
    </source>
</evidence>
<accession>A0AAW0FZU7</accession>